<evidence type="ECO:0000313" key="7">
    <source>
        <dbReference type="EMBL" id="SEF85108.1"/>
    </source>
</evidence>
<dbReference type="Pfam" id="PF13515">
    <property type="entry name" value="FUSC_2"/>
    <property type="match status" value="1"/>
</dbReference>
<protein>
    <submittedName>
        <fullName evidence="7">Uncharacterized membrane protein YgaE, UPF0421/DUF939 family</fullName>
    </submittedName>
</protein>
<evidence type="ECO:0000313" key="9">
    <source>
        <dbReference type="Proteomes" id="UP000199690"/>
    </source>
</evidence>
<evidence type="ECO:0000313" key="8">
    <source>
        <dbReference type="EMBL" id="SFC62311.1"/>
    </source>
</evidence>
<evidence type="ECO:0000256" key="5">
    <source>
        <dbReference type="SAM" id="Phobius"/>
    </source>
</evidence>
<dbReference type="EMBL" id="FOME01000001">
    <property type="protein sequence ID" value="SFC62311.1"/>
    <property type="molecule type" value="Genomic_DNA"/>
</dbReference>
<accession>A0A1H5VE51</accession>
<reference evidence="7" key="1">
    <citation type="submission" date="2016-10" db="EMBL/GenBank/DDBJ databases">
        <authorList>
            <person name="de Groot N.N."/>
        </authorList>
    </citation>
    <scope>NUCLEOTIDE SEQUENCE [LARGE SCALE GENOMIC DNA]</scope>
    <source>
        <strain evidence="7">ATCC 20501</strain>
    </source>
</reference>
<dbReference type="RefSeq" id="WP_177247399.1">
    <property type="nucleotide sequence ID" value="NZ_FNVB01000002.1"/>
</dbReference>
<dbReference type="EMBL" id="FNVB01000002">
    <property type="protein sequence ID" value="SEF85108.1"/>
    <property type="molecule type" value="Genomic_DNA"/>
</dbReference>
<proteinExistence type="predicted"/>
<reference evidence="9 10" key="2">
    <citation type="submission" date="2016-10" db="EMBL/GenBank/DDBJ databases">
        <authorList>
            <person name="Varghese N."/>
            <person name="Submissions S."/>
        </authorList>
    </citation>
    <scope>NUCLEOTIDE SEQUENCE [LARGE SCALE GENOMIC DNA]</scope>
    <source>
        <strain evidence="10">ATCC 20501</strain>
        <strain evidence="8 9">CGMCC 4.3529</strain>
    </source>
</reference>
<evidence type="ECO:0000256" key="2">
    <source>
        <dbReference type="ARBA" id="ARBA00022692"/>
    </source>
</evidence>
<evidence type="ECO:0000256" key="4">
    <source>
        <dbReference type="ARBA" id="ARBA00023136"/>
    </source>
</evidence>
<keyword evidence="3 5" id="KW-1133">Transmembrane helix</keyword>
<name>A0A1H5VE51_9PSEU</name>
<dbReference type="InterPro" id="IPR049453">
    <property type="entry name" value="Memb_transporter_dom"/>
</dbReference>
<dbReference type="Proteomes" id="UP000199690">
    <property type="component" value="Unassembled WGS sequence"/>
</dbReference>
<evidence type="ECO:0000259" key="6">
    <source>
        <dbReference type="Pfam" id="PF13515"/>
    </source>
</evidence>
<dbReference type="GO" id="GO:0016020">
    <property type="term" value="C:membrane"/>
    <property type="evidence" value="ECO:0007669"/>
    <property type="project" value="UniProtKB-SubCell"/>
</dbReference>
<sequence>MSEFTGRAGQTFGKAWRRVAADFWPLLQTTLAVVVSWVLAGQLHNSPFFAPVAAVVALNADRGERGINAVRLMLGVIVGIVVADIALLGHTSRTVVLAGATFVAMLISFALGGSRLVIAQAAAGAILTVTIGDPAAGTGRLLDALIGAGVALVISQVLFPAEPLKLLRRAEMAALDEVATALSLTCKALRTHDNTFAAQAIDTLRNAEDPLSALSGIRKRIRDVARRAPYWWRGVAAIRREAEHSGELDLLDSSCVTLVRTVKATEENRVLLAPAIEQLTCAARTLQHSLNDGAARQRAADRALTAARAVAAIDPGSDQQLSAACGAVRMVATDLVVFAGVEVGEAKAAVRGEIERPAVIPPVAPRRIPFAHRFRLRGAAHPR</sequence>
<dbReference type="Proteomes" id="UP000236729">
    <property type="component" value="Unassembled WGS sequence"/>
</dbReference>
<keyword evidence="4 5" id="KW-0472">Membrane</keyword>
<feature type="transmembrane region" description="Helical" evidence="5">
    <location>
        <begin position="69"/>
        <end position="88"/>
    </location>
</feature>
<comment type="subcellular location">
    <subcellularLocation>
        <location evidence="1">Membrane</location>
        <topology evidence="1">Multi-pass membrane protein</topology>
    </subcellularLocation>
</comment>
<keyword evidence="2 5" id="KW-0812">Transmembrane</keyword>
<evidence type="ECO:0000256" key="3">
    <source>
        <dbReference type="ARBA" id="ARBA00022989"/>
    </source>
</evidence>
<gene>
    <name evidence="7" type="ORF">SAMN02982929_00842</name>
    <name evidence="8" type="ORF">SAMN05216506_1011228</name>
</gene>
<dbReference type="AlphaFoldDB" id="A0A1H5VE51"/>
<evidence type="ECO:0000313" key="10">
    <source>
        <dbReference type="Proteomes" id="UP000236729"/>
    </source>
</evidence>
<feature type="transmembrane region" description="Helical" evidence="5">
    <location>
        <begin position="21"/>
        <end position="40"/>
    </location>
</feature>
<evidence type="ECO:0000256" key="1">
    <source>
        <dbReference type="ARBA" id="ARBA00004141"/>
    </source>
</evidence>
<keyword evidence="9" id="KW-1185">Reference proteome</keyword>
<organism evidence="7 10">
    <name type="scientific">Saccharopolyspora kobensis</name>
    <dbReference type="NCBI Taxonomy" id="146035"/>
    <lineage>
        <taxon>Bacteria</taxon>
        <taxon>Bacillati</taxon>
        <taxon>Actinomycetota</taxon>
        <taxon>Actinomycetes</taxon>
        <taxon>Pseudonocardiales</taxon>
        <taxon>Pseudonocardiaceae</taxon>
        <taxon>Saccharopolyspora</taxon>
    </lineage>
</organism>
<feature type="transmembrane region" description="Helical" evidence="5">
    <location>
        <begin position="95"/>
        <end position="118"/>
    </location>
</feature>
<feature type="domain" description="Integral membrane bound transporter" evidence="6">
    <location>
        <begin position="32"/>
        <end position="154"/>
    </location>
</feature>
<accession>A0A1I1KNP8</accession>